<dbReference type="InterPro" id="IPR050370">
    <property type="entry name" value="HES_HEY"/>
</dbReference>
<evidence type="ECO:0000256" key="4">
    <source>
        <dbReference type="ARBA" id="ARBA00023242"/>
    </source>
</evidence>
<evidence type="ECO:0000313" key="7">
    <source>
        <dbReference type="Proteomes" id="UP000694843"/>
    </source>
</evidence>
<organism evidence="7 8">
    <name type="scientific">Hyalella azteca</name>
    <name type="common">Amphipod</name>
    <dbReference type="NCBI Taxonomy" id="294128"/>
    <lineage>
        <taxon>Eukaryota</taxon>
        <taxon>Metazoa</taxon>
        <taxon>Ecdysozoa</taxon>
        <taxon>Arthropoda</taxon>
        <taxon>Crustacea</taxon>
        <taxon>Multicrustacea</taxon>
        <taxon>Malacostraca</taxon>
        <taxon>Eumalacostraca</taxon>
        <taxon>Peracarida</taxon>
        <taxon>Amphipoda</taxon>
        <taxon>Senticaudata</taxon>
        <taxon>Talitrida</taxon>
        <taxon>Talitroidea</taxon>
        <taxon>Hyalellidae</taxon>
        <taxon>Hyalella</taxon>
    </lineage>
</organism>
<dbReference type="PROSITE" id="PS50888">
    <property type="entry name" value="BHLH"/>
    <property type="match status" value="1"/>
</dbReference>
<sequence length="381" mass="42682">MKPNGWQESSGENMDSKQLKRQRRSNKPAMERRRRERINGCLEQLKNHVLVAEGKDPARYTKVEKADILEMTVRFLTGSNRRNGNPRNTPGSSKEYESGYEACMNNIRQMLSSNETILPETRESILKCLQVNPANKNTGEPTTHDTCCSTSPANCITIHSRLPGGVHRAKLAIKCSSRAHQQTVYIPPSNTWSPPVDASPNMVGLCSPPSTPESFRAQSPASFNSSLVSTVLQPHDPNTGKVSKNFANRNYSVIPLENVRNNNPNPSKQYPMIIYSAGETIRSPSPLSDDLKIRLTDPCAVTNNILTSYQPTSFYPEPQSVPLNLSAPKPKIKKEEEVVARPQYFERNSAERDGTLVGPVLLSQQELHMMETGEHWRPWFN</sequence>
<dbReference type="KEGG" id="hazt:108673517"/>
<evidence type="ECO:0000313" key="8">
    <source>
        <dbReference type="RefSeq" id="XP_018016850.1"/>
    </source>
</evidence>
<dbReference type="PANTHER" id="PTHR10985">
    <property type="entry name" value="BASIC HELIX-LOOP-HELIX TRANSCRIPTION FACTOR, HES-RELATED"/>
    <property type="match status" value="1"/>
</dbReference>
<dbReference type="AlphaFoldDB" id="A0A8B7NT11"/>
<dbReference type="GO" id="GO:0046983">
    <property type="term" value="F:protein dimerization activity"/>
    <property type="evidence" value="ECO:0007669"/>
    <property type="project" value="InterPro"/>
</dbReference>
<dbReference type="Proteomes" id="UP000694843">
    <property type="component" value="Unplaced"/>
</dbReference>
<keyword evidence="3" id="KW-0804">Transcription</keyword>
<evidence type="ECO:0000256" key="3">
    <source>
        <dbReference type="ARBA" id="ARBA00023163"/>
    </source>
</evidence>
<gene>
    <name evidence="8" type="primary">LOC108673517</name>
</gene>
<dbReference type="CDD" id="cd11410">
    <property type="entry name" value="bHLH_O_HES"/>
    <property type="match status" value="1"/>
</dbReference>
<dbReference type="Gene3D" id="4.10.280.10">
    <property type="entry name" value="Helix-loop-helix DNA-binding domain"/>
    <property type="match status" value="1"/>
</dbReference>
<dbReference type="InterPro" id="IPR011598">
    <property type="entry name" value="bHLH_dom"/>
</dbReference>
<dbReference type="OrthoDB" id="6085656at2759"/>
<feature type="compositionally biased region" description="Polar residues" evidence="5">
    <location>
        <begin position="1"/>
        <end position="13"/>
    </location>
</feature>
<feature type="domain" description="BHLH" evidence="6">
    <location>
        <begin position="22"/>
        <end position="79"/>
    </location>
</feature>
<feature type="compositionally biased region" description="Basic residues" evidence="5">
    <location>
        <begin position="19"/>
        <end position="34"/>
    </location>
</feature>
<name>A0A8B7NT11_HYAAZ</name>
<keyword evidence="2" id="KW-0805">Transcription regulation</keyword>
<evidence type="ECO:0000256" key="1">
    <source>
        <dbReference type="ARBA" id="ARBA00004123"/>
    </source>
</evidence>
<dbReference type="Pfam" id="PF00010">
    <property type="entry name" value="HLH"/>
    <property type="match status" value="1"/>
</dbReference>
<comment type="subcellular location">
    <subcellularLocation>
        <location evidence="1">Nucleus</location>
    </subcellularLocation>
</comment>
<dbReference type="RefSeq" id="XP_018016850.1">
    <property type="nucleotide sequence ID" value="XM_018161361.2"/>
</dbReference>
<keyword evidence="7" id="KW-1185">Reference proteome</keyword>
<evidence type="ECO:0000259" key="6">
    <source>
        <dbReference type="PROSITE" id="PS50888"/>
    </source>
</evidence>
<dbReference type="SUPFAM" id="SSF47459">
    <property type="entry name" value="HLH, helix-loop-helix DNA-binding domain"/>
    <property type="match status" value="1"/>
</dbReference>
<reference evidence="8" key="1">
    <citation type="submission" date="2025-08" db="UniProtKB">
        <authorList>
            <consortium name="RefSeq"/>
        </authorList>
    </citation>
    <scope>IDENTIFICATION</scope>
    <source>
        <tissue evidence="8">Whole organism</tissue>
    </source>
</reference>
<proteinExistence type="predicted"/>
<dbReference type="GeneID" id="108673517"/>
<accession>A0A8B7NT11</accession>
<protein>
    <submittedName>
        <fullName evidence="8">Uncharacterized protein LOC108673517</fullName>
    </submittedName>
</protein>
<keyword evidence="4" id="KW-0539">Nucleus</keyword>
<dbReference type="GO" id="GO:0005634">
    <property type="term" value="C:nucleus"/>
    <property type="evidence" value="ECO:0007669"/>
    <property type="project" value="UniProtKB-SubCell"/>
</dbReference>
<dbReference type="InterPro" id="IPR036638">
    <property type="entry name" value="HLH_DNA-bd_sf"/>
</dbReference>
<feature type="region of interest" description="Disordered" evidence="5">
    <location>
        <begin position="1"/>
        <end position="34"/>
    </location>
</feature>
<evidence type="ECO:0000256" key="5">
    <source>
        <dbReference type="SAM" id="MobiDB-lite"/>
    </source>
</evidence>
<evidence type="ECO:0000256" key="2">
    <source>
        <dbReference type="ARBA" id="ARBA00023015"/>
    </source>
</evidence>
<dbReference type="SMART" id="SM00353">
    <property type="entry name" value="HLH"/>
    <property type="match status" value="1"/>
</dbReference>